<feature type="non-terminal residue" evidence="2">
    <location>
        <position position="1"/>
    </location>
</feature>
<evidence type="ECO:0000313" key="3">
    <source>
        <dbReference type="Proteomes" id="UP001432027"/>
    </source>
</evidence>
<dbReference type="InterPro" id="IPR008753">
    <property type="entry name" value="Peptidase_M13_N"/>
</dbReference>
<organism evidence="2 3">
    <name type="scientific">Pristionchus entomophagus</name>
    <dbReference type="NCBI Taxonomy" id="358040"/>
    <lineage>
        <taxon>Eukaryota</taxon>
        <taxon>Metazoa</taxon>
        <taxon>Ecdysozoa</taxon>
        <taxon>Nematoda</taxon>
        <taxon>Chromadorea</taxon>
        <taxon>Rhabditida</taxon>
        <taxon>Rhabditina</taxon>
        <taxon>Diplogasteromorpha</taxon>
        <taxon>Diplogasteroidea</taxon>
        <taxon>Neodiplogasteridae</taxon>
        <taxon>Pristionchus</taxon>
    </lineage>
</organism>
<evidence type="ECO:0000313" key="2">
    <source>
        <dbReference type="EMBL" id="GMS86594.1"/>
    </source>
</evidence>
<gene>
    <name evidence="2" type="ORF">PENTCL1PPCAC_8769</name>
</gene>
<accession>A0AAV5SZ42</accession>
<feature type="domain" description="Peptidase M13 N-terminal" evidence="1">
    <location>
        <begin position="1"/>
        <end position="92"/>
    </location>
</feature>
<evidence type="ECO:0000259" key="1">
    <source>
        <dbReference type="Pfam" id="PF05649"/>
    </source>
</evidence>
<reference evidence="2" key="1">
    <citation type="submission" date="2023-10" db="EMBL/GenBank/DDBJ databases">
        <title>Genome assembly of Pristionchus species.</title>
        <authorList>
            <person name="Yoshida K."/>
            <person name="Sommer R.J."/>
        </authorList>
    </citation>
    <scope>NUCLEOTIDE SEQUENCE</scope>
    <source>
        <strain evidence="2">RS0144</strain>
    </source>
</reference>
<dbReference type="AlphaFoldDB" id="A0AAV5SZ42"/>
<name>A0AAV5SZ42_9BILA</name>
<sequence>NALYLNQPTLHLARDYFAKPQFIDDLQKYAAYVRDILLAYADNINLKTNHKFCPNGKDMTDRDCAQQVAEWVVSFERSIAMSSWSEVELRNLQLY</sequence>
<comment type="caution">
    <text evidence="2">The sequence shown here is derived from an EMBL/GenBank/DDBJ whole genome shotgun (WGS) entry which is preliminary data.</text>
</comment>
<dbReference type="InterPro" id="IPR042089">
    <property type="entry name" value="Peptidase_M13_dom_2"/>
</dbReference>
<dbReference type="GO" id="GO:0006508">
    <property type="term" value="P:proteolysis"/>
    <property type="evidence" value="ECO:0007669"/>
    <property type="project" value="InterPro"/>
</dbReference>
<dbReference type="SUPFAM" id="SSF55486">
    <property type="entry name" value="Metalloproteases ('zincins'), catalytic domain"/>
    <property type="match status" value="1"/>
</dbReference>
<proteinExistence type="predicted"/>
<protein>
    <recommendedName>
        <fullName evidence="1">Peptidase M13 N-terminal domain-containing protein</fullName>
    </recommendedName>
</protein>
<dbReference type="Pfam" id="PF05649">
    <property type="entry name" value="Peptidase_M13_N"/>
    <property type="match status" value="1"/>
</dbReference>
<dbReference type="EMBL" id="BTSX01000002">
    <property type="protein sequence ID" value="GMS86594.1"/>
    <property type="molecule type" value="Genomic_DNA"/>
</dbReference>
<dbReference type="Proteomes" id="UP001432027">
    <property type="component" value="Unassembled WGS sequence"/>
</dbReference>
<dbReference type="Gene3D" id="1.10.1380.10">
    <property type="entry name" value="Neutral endopeptidase , domain2"/>
    <property type="match status" value="1"/>
</dbReference>
<keyword evidence="3" id="KW-1185">Reference proteome</keyword>